<dbReference type="SMART" id="SM00642">
    <property type="entry name" value="Aamy"/>
    <property type="match status" value="1"/>
</dbReference>
<dbReference type="OrthoDB" id="9806009at2"/>
<sequence>MILTKKQAQTLEKRLQFIYPDLNTAELSNRLSQLIESYAGLQSSNGSSKKKYYSHKDLFVIAYGDSLKDEDRYPLEVLHEFMNEHFSHLIKNLHILPFFPYSSDDGFSVIDYRQIREDLGKWDHVTTLSKDYRVMADLVINHVSSESSYFRNFLRGEEPGASFFHIVDPNSNVRMVTRPRSTPLLSPIATKMGIYHVWTTFSADQVDVNFGNPDVLFEYLDILLFYLEKGVRVIRLDAVAFLWKKIGTSCIHLPETHEVVKLIRDVVDILAPDTVLITETNVPHKENISYFGDGDEAHMVYNFSLPPLLYHAIITQNASYLSDWSRNLSTPPEGCTYFNFAASHDGIGVRPLEGLVPDEEFNKIINAAVKRGGYVSYKENGDGTKSPYELNITYFDAFKDIKTDDISVQIRKFLCSQTLMLSFRGVPAIYIHSLLGTKNDHENVAKTGMARSINRRKWDINELNKELKNADSHHGTVLDAWKKLLKIRISEPSFDPQGGKKVLDSPSEIFAMWRNAPKKGDQLIIIGNVTENPVTWNIPSAYDVTNATELISGATITSQSITLQPWQVMWVKF</sequence>
<dbReference type="PANTHER" id="PTHR38784:SF1">
    <property type="entry name" value="SUCROSE PHOSPHORYLASE"/>
    <property type="match status" value="1"/>
</dbReference>
<accession>A0A345UG88</accession>
<feature type="binding site" evidence="3">
    <location>
        <position position="451"/>
    </location>
    <ligand>
        <name>substrate</name>
    </ligand>
</feature>
<feature type="binding site" evidence="3">
    <location>
        <begin position="344"/>
        <end position="345"/>
    </location>
    <ligand>
        <name>substrate</name>
    </ligand>
</feature>
<dbReference type="PANTHER" id="PTHR38784">
    <property type="entry name" value="SUCROSE PHOSPHORYLASE"/>
    <property type="match status" value="1"/>
</dbReference>
<dbReference type="Pfam" id="PF00128">
    <property type="entry name" value="Alpha-amylase"/>
    <property type="match status" value="1"/>
</dbReference>
<dbReference type="InterPro" id="IPR006047">
    <property type="entry name" value="GH13_cat_dom"/>
</dbReference>
<dbReference type="InterPro" id="IPR017853">
    <property type="entry name" value="GH"/>
</dbReference>
<dbReference type="RefSeq" id="WP_114982731.1">
    <property type="nucleotide sequence ID" value="NZ_CP027806.1"/>
</dbReference>
<dbReference type="InterPro" id="IPR016377">
    <property type="entry name" value="Sucrose_GGa_phosphorylase-rel"/>
</dbReference>
<dbReference type="Proteomes" id="UP000254808">
    <property type="component" value="Chromosome"/>
</dbReference>
<feature type="binding site" evidence="3">
    <location>
        <begin position="235"/>
        <end position="237"/>
    </location>
    <ligand>
        <name>substrate</name>
    </ligand>
</feature>
<feature type="domain" description="Glycosyl hydrolase family 13 catalytic" evidence="4">
    <location>
        <begin position="57"/>
        <end position="488"/>
    </location>
</feature>
<dbReference type="Gene3D" id="3.20.20.80">
    <property type="entry name" value="Glycosidases"/>
    <property type="match status" value="1"/>
</dbReference>
<dbReference type="InterPro" id="IPR045857">
    <property type="entry name" value="O16G_dom_2"/>
</dbReference>
<evidence type="ECO:0000256" key="3">
    <source>
        <dbReference type="PIRSR" id="PIRSR003059-2"/>
    </source>
</evidence>
<proteinExistence type="predicted"/>
<reference evidence="5 6" key="1">
    <citation type="submission" date="2018-03" db="EMBL/GenBank/DDBJ databases">
        <title>Phenotypic and genomic properties of Cyclonatronum proteinivorum gen. nov., sp. nov., a haloalkaliphilic bacteroidete from soda lakes possessing Na+-translocating rhodopsin.</title>
        <authorList>
            <person name="Toshchakov S.V."/>
            <person name="Korzhenkov A."/>
            <person name="Samarov N.I."/>
            <person name="Kublanov I.V."/>
            <person name="Muntyan M.S."/>
            <person name="Sorokin D.Y."/>
        </authorList>
    </citation>
    <scope>NUCLEOTIDE SEQUENCE [LARGE SCALE GENOMIC DNA]</scope>
    <source>
        <strain evidence="5 6">Omega</strain>
    </source>
</reference>
<organism evidence="5 6">
    <name type="scientific">Cyclonatronum proteinivorum</name>
    <dbReference type="NCBI Taxonomy" id="1457365"/>
    <lineage>
        <taxon>Bacteria</taxon>
        <taxon>Pseudomonadati</taxon>
        <taxon>Balneolota</taxon>
        <taxon>Balneolia</taxon>
        <taxon>Balneolales</taxon>
        <taxon>Cyclonatronaceae</taxon>
        <taxon>Cyclonatronum</taxon>
    </lineage>
</organism>
<dbReference type="GO" id="GO:0005975">
    <property type="term" value="P:carbohydrate metabolic process"/>
    <property type="evidence" value="ECO:0007669"/>
    <property type="project" value="InterPro"/>
</dbReference>
<evidence type="ECO:0000259" key="4">
    <source>
        <dbReference type="SMART" id="SM00642"/>
    </source>
</evidence>
<dbReference type="PIRSF" id="PIRSF003059">
    <property type="entry name" value="Sucrose_phosphorylase"/>
    <property type="match status" value="1"/>
</dbReference>
<keyword evidence="1" id="KW-0328">Glycosyltransferase</keyword>
<evidence type="ECO:0000256" key="2">
    <source>
        <dbReference type="ARBA" id="ARBA00022679"/>
    </source>
</evidence>
<gene>
    <name evidence="5" type="ORF">CYPRO_0202</name>
</gene>
<keyword evidence="2" id="KW-0808">Transferase</keyword>
<dbReference type="KEGG" id="cprv:CYPRO_0202"/>
<protein>
    <submittedName>
        <fullName evidence="5">Sucrose phosphorylase</fullName>
    </submittedName>
</protein>
<dbReference type="SUPFAM" id="SSF51445">
    <property type="entry name" value="(Trans)glycosidases"/>
    <property type="match status" value="1"/>
</dbReference>
<feature type="binding site" evidence="3">
    <location>
        <position position="104"/>
    </location>
    <ligand>
        <name>substrate</name>
    </ligand>
</feature>
<name>A0A345UG88_9BACT</name>
<dbReference type="EMBL" id="CP027806">
    <property type="protein sequence ID" value="AXI99489.1"/>
    <property type="molecule type" value="Genomic_DNA"/>
</dbReference>
<keyword evidence="6" id="KW-1185">Reference proteome</keyword>
<dbReference type="GO" id="GO:0016757">
    <property type="term" value="F:glycosyltransferase activity"/>
    <property type="evidence" value="ECO:0007669"/>
    <property type="project" value="UniProtKB-KW"/>
</dbReference>
<dbReference type="Gene3D" id="3.90.400.10">
    <property type="entry name" value="Oligo-1,6-glucosidase, Domain 2"/>
    <property type="match status" value="1"/>
</dbReference>
<evidence type="ECO:0000313" key="6">
    <source>
        <dbReference type="Proteomes" id="UP000254808"/>
    </source>
</evidence>
<dbReference type="Gene3D" id="2.60.40.1180">
    <property type="entry name" value="Golgi alpha-mannosidase II"/>
    <property type="match status" value="1"/>
</dbReference>
<dbReference type="CDD" id="cd11356">
    <property type="entry name" value="AmyAc_Sucrose_phosphorylase-like_1"/>
    <property type="match status" value="1"/>
</dbReference>
<evidence type="ECO:0000256" key="1">
    <source>
        <dbReference type="ARBA" id="ARBA00022676"/>
    </source>
</evidence>
<evidence type="ECO:0000313" key="5">
    <source>
        <dbReference type="EMBL" id="AXI99489.1"/>
    </source>
</evidence>
<feature type="binding site" evidence="3">
    <location>
        <position position="142"/>
    </location>
    <ligand>
        <name>substrate</name>
    </ligand>
</feature>
<dbReference type="InterPro" id="IPR033746">
    <property type="entry name" value="GGa_phosphorylase"/>
</dbReference>
<dbReference type="AlphaFoldDB" id="A0A345UG88"/>
<dbReference type="InterPro" id="IPR013780">
    <property type="entry name" value="Glyco_hydro_b"/>
</dbReference>